<evidence type="ECO:0000313" key="2">
    <source>
        <dbReference type="EMBL" id="BBB14550.1"/>
    </source>
</evidence>
<dbReference type="PROSITE" id="PS50206">
    <property type="entry name" value="RHODANESE_3"/>
    <property type="match status" value="1"/>
</dbReference>
<dbReference type="PANTHER" id="PTHR43268:SF3">
    <property type="entry name" value="RHODANESE-LIKE DOMAIN-CONTAINING PROTEIN 7-RELATED"/>
    <property type="match status" value="1"/>
</dbReference>
<accession>A0A2Z5UUC4</accession>
<dbReference type="AlphaFoldDB" id="A0A2Z5UUC4"/>
<dbReference type="Pfam" id="PF17773">
    <property type="entry name" value="UPF0176_N"/>
    <property type="match status" value="1"/>
</dbReference>
<dbReference type="RefSeq" id="WP_126322083.1">
    <property type="nucleotide sequence ID" value="NZ_AP018005.1"/>
</dbReference>
<dbReference type="Pfam" id="PF00581">
    <property type="entry name" value="Rhodanese"/>
    <property type="match status" value="1"/>
</dbReference>
<dbReference type="OrthoDB" id="9778326at2"/>
<organism evidence="2 3">
    <name type="scientific">Candidatus Rickettsiella viridis</name>
    <dbReference type="NCBI Taxonomy" id="676208"/>
    <lineage>
        <taxon>Bacteria</taxon>
        <taxon>Pseudomonadati</taxon>
        <taxon>Pseudomonadota</taxon>
        <taxon>Gammaproteobacteria</taxon>
        <taxon>Legionellales</taxon>
        <taxon>Coxiellaceae</taxon>
        <taxon>Rickettsiella</taxon>
    </lineage>
</organism>
<dbReference type="PANTHER" id="PTHR43268">
    <property type="entry name" value="THIOSULFATE SULFURTRANSFERASE/RHODANESE-LIKE DOMAIN-CONTAINING PROTEIN 2"/>
    <property type="match status" value="1"/>
</dbReference>
<keyword evidence="3" id="KW-1185">Reference proteome</keyword>
<evidence type="ECO:0000259" key="1">
    <source>
        <dbReference type="PROSITE" id="PS50206"/>
    </source>
</evidence>
<dbReference type="InterPro" id="IPR040503">
    <property type="entry name" value="TRHO_N"/>
</dbReference>
<dbReference type="KEGG" id="rvi:RVIR1_00060"/>
<name>A0A2Z5UUC4_9COXI</name>
<dbReference type="EMBL" id="AP018005">
    <property type="protein sequence ID" value="BBB14550.1"/>
    <property type="molecule type" value="Genomic_DNA"/>
</dbReference>
<dbReference type="InterPro" id="IPR020936">
    <property type="entry name" value="TrhO"/>
</dbReference>
<dbReference type="Gene3D" id="3.30.70.100">
    <property type="match status" value="1"/>
</dbReference>
<dbReference type="InterPro" id="IPR036873">
    <property type="entry name" value="Rhodanese-like_dom_sf"/>
</dbReference>
<dbReference type="SUPFAM" id="SSF52821">
    <property type="entry name" value="Rhodanese/Cell cycle control phosphatase"/>
    <property type="match status" value="1"/>
</dbReference>
<dbReference type="InterPro" id="IPR001763">
    <property type="entry name" value="Rhodanese-like_dom"/>
</dbReference>
<dbReference type="Gene3D" id="3.40.250.10">
    <property type="entry name" value="Rhodanese-like domain"/>
    <property type="match status" value="1"/>
</dbReference>
<proteinExistence type="predicted"/>
<sequence>MLSIINISAYRFVRLSHDLLAELQIKLKKETQQLGLKGTILLSEEGINLFLAGQREAITEFQEQLNRVPALKNLTFKESLSDFQPFKKMFVKLKKEIIPFGIDAIRPEIRTATSIAPETLKSWFKERPNLVLLDTRNSFEVEFGSFENSLHLELKHFRDFPTAVQKLPDTVKKAPVVTFCTGGIRCEKASAFLLEAGFDEVYQLEGGILNYFEKCGGDHYDGLCFVFDDRKTLTPSLEVFDSTKNP</sequence>
<gene>
    <name evidence="2" type="ORF">RVIR1_00060</name>
</gene>
<evidence type="ECO:0000313" key="3">
    <source>
        <dbReference type="Proteomes" id="UP000282483"/>
    </source>
</evidence>
<protein>
    <submittedName>
        <fullName evidence="2">Rhodanese-related sulfurtransferase</fullName>
    </submittedName>
</protein>
<reference evidence="2 3" key="1">
    <citation type="submission" date="2017-03" db="EMBL/GenBank/DDBJ databases">
        <title>The genome sequence of Candidatus Rickettsiella viridis.</title>
        <authorList>
            <person name="Nikoh N."/>
            <person name="Tsuchida T."/>
            <person name="Yamaguchi K."/>
            <person name="Maeda T."/>
            <person name="Shigenobu S."/>
            <person name="Fukatsu T."/>
        </authorList>
    </citation>
    <scope>NUCLEOTIDE SEQUENCE [LARGE SCALE GENOMIC DNA]</scope>
    <source>
        <strain evidence="2 3">Ap-RA04</strain>
    </source>
</reference>
<dbReference type="Proteomes" id="UP000282483">
    <property type="component" value="Chromosome"/>
</dbReference>
<dbReference type="SMART" id="SM00450">
    <property type="entry name" value="RHOD"/>
    <property type="match status" value="1"/>
</dbReference>
<keyword evidence="2" id="KW-0808">Transferase</keyword>
<feature type="domain" description="Rhodanese" evidence="1">
    <location>
        <begin position="126"/>
        <end position="220"/>
    </location>
</feature>
<dbReference type="GO" id="GO:0016740">
    <property type="term" value="F:transferase activity"/>
    <property type="evidence" value="ECO:0007669"/>
    <property type="project" value="UniProtKB-KW"/>
</dbReference>